<dbReference type="Proteomes" id="UP000184315">
    <property type="component" value="Unassembled WGS sequence"/>
</dbReference>
<dbReference type="AlphaFoldDB" id="A0A1J1LHE9"/>
<dbReference type="EMBL" id="CZDF01000132">
    <property type="protein sequence ID" value="CUR31458.1"/>
    <property type="molecule type" value="Genomic_DNA"/>
</dbReference>
<keyword evidence="2" id="KW-1185">Reference proteome</keyword>
<proteinExistence type="predicted"/>
<organism evidence="1 2">
    <name type="scientific">Planktothrix tepida PCC 9214</name>
    <dbReference type="NCBI Taxonomy" id="671072"/>
    <lineage>
        <taxon>Bacteria</taxon>
        <taxon>Bacillati</taxon>
        <taxon>Cyanobacteriota</taxon>
        <taxon>Cyanophyceae</taxon>
        <taxon>Oscillatoriophycideae</taxon>
        <taxon>Oscillatoriales</taxon>
        <taxon>Microcoleaceae</taxon>
        <taxon>Planktothrix</taxon>
    </lineage>
</organism>
<gene>
    <name evidence="1" type="ORF">PL9214291049</name>
</gene>
<protein>
    <submittedName>
        <fullName evidence="1">Uncharacterized protein</fullName>
    </submittedName>
</protein>
<reference evidence="2" key="1">
    <citation type="submission" date="2015-10" db="EMBL/GenBank/DDBJ databases">
        <authorList>
            <person name="Regsiter A."/>
            <person name="william w."/>
        </authorList>
    </citation>
    <scope>NUCLEOTIDE SEQUENCE [LARGE SCALE GENOMIC DNA]</scope>
</reference>
<accession>A0A1J1LHE9</accession>
<evidence type="ECO:0000313" key="2">
    <source>
        <dbReference type="Proteomes" id="UP000184315"/>
    </source>
</evidence>
<sequence>MEAAVEAYQQATGLLFYSLSIDYYI</sequence>
<name>A0A1J1LHE9_9CYAN</name>
<evidence type="ECO:0000313" key="1">
    <source>
        <dbReference type="EMBL" id="CUR31458.1"/>
    </source>
</evidence>